<protein>
    <submittedName>
        <fullName evidence="1">Uncharacterized protein</fullName>
    </submittedName>
</protein>
<evidence type="ECO:0000313" key="2">
    <source>
        <dbReference type="Proteomes" id="UP001497600"/>
    </source>
</evidence>
<proteinExistence type="predicted"/>
<accession>A0ABP0ECP3</accession>
<organism evidence="1 2">
    <name type="scientific">[Candida] anglica</name>
    <dbReference type="NCBI Taxonomy" id="148631"/>
    <lineage>
        <taxon>Eukaryota</taxon>
        <taxon>Fungi</taxon>
        <taxon>Dikarya</taxon>
        <taxon>Ascomycota</taxon>
        <taxon>Saccharomycotina</taxon>
        <taxon>Pichiomycetes</taxon>
        <taxon>Debaryomycetaceae</taxon>
        <taxon>Kurtzmaniella</taxon>
    </lineage>
</organism>
<sequence>MSLGTRLASYYRHHVLATVKLSPSPSSAAEVDHLYESFSRLGNLEYFKIPRNQTLNRFSPYLTMLFNPAKESIVSPFSLPPGFALDTPQFLDIQQSLLKQKLASILAIPRYSYIENDQEYHDGELQVPFKYHASKRALFFESKVHVTPSTINDPFCYIETKYKDLDISHFRKDIRHNFQIFHKLDSISLLDGVEGVNKLGGRLTSEPDYIQNVMDVSDSTIYQMKE</sequence>
<name>A0ABP0ECP3_9ASCO</name>
<dbReference type="Proteomes" id="UP001497600">
    <property type="component" value="Chromosome E"/>
</dbReference>
<reference evidence="1 2" key="1">
    <citation type="submission" date="2024-01" db="EMBL/GenBank/DDBJ databases">
        <authorList>
            <consortium name="Genoscope - CEA"/>
            <person name="William W."/>
        </authorList>
    </citation>
    <scope>NUCLEOTIDE SEQUENCE [LARGE SCALE GENOMIC DNA]</scope>
    <source>
        <strain evidence="1 2">29B2s-10</strain>
    </source>
</reference>
<gene>
    <name evidence="1" type="ORF">CAAN4_E06216</name>
</gene>
<evidence type="ECO:0000313" key="1">
    <source>
        <dbReference type="EMBL" id="CAK7907599.1"/>
    </source>
</evidence>
<dbReference type="EMBL" id="OZ004257">
    <property type="protein sequence ID" value="CAK7907599.1"/>
    <property type="molecule type" value="Genomic_DNA"/>
</dbReference>
<keyword evidence="2" id="KW-1185">Reference proteome</keyword>